<organism evidence="2 3">
    <name type="scientific">Enhygromyxa salina</name>
    <dbReference type="NCBI Taxonomy" id="215803"/>
    <lineage>
        <taxon>Bacteria</taxon>
        <taxon>Pseudomonadati</taxon>
        <taxon>Myxococcota</taxon>
        <taxon>Polyangia</taxon>
        <taxon>Nannocystales</taxon>
        <taxon>Nannocystaceae</taxon>
        <taxon>Enhygromyxa</taxon>
    </lineage>
</organism>
<gene>
    <name evidence="2" type="ORF">ENSA5_23720</name>
</gene>
<evidence type="ECO:0000256" key="1">
    <source>
        <dbReference type="SAM" id="Phobius"/>
    </source>
</evidence>
<reference evidence="2 3" key="1">
    <citation type="submission" date="2018-03" db="EMBL/GenBank/DDBJ databases">
        <title>Draft Genome Sequences of the Obligatory Marine Myxobacteria Enhygromyxa salina SWB005.</title>
        <authorList>
            <person name="Poehlein A."/>
            <person name="Moghaddam J.A."/>
            <person name="Harms H."/>
            <person name="Alanjari M."/>
            <person name="Koenig G.M."/>
            <person name="Daniel R."/>
            <person name="Schaeberle T.F."/>
        </authorList>
    </citation>
    <scope>NUCLEOTIDE SEQUENCE [LARGE SCALE GENOMIC DNA]</scope>
    <source>
        <strain evidence="2 3">SWB005</strain>
    </source>
</reference>
<keyword evidence="1" id="KW-0472">Membrane</keyword>
<accession>A0A2S9YB69</accession>
<dbReference type="AlphaFoldDB" id="A0A2S9YB69"/>
<evidence type="ECO:0000313" key="3">
    <source>
        <dbReference type="Proteomes" id="UP000237968"/>
    </source>
</evidence>
<comment type="caution">
    <text evidence="2">The sequence shown here is derived from an EMBL/GenBank/DDBJ whole genome shotgun (WGS) entry which is preliminary data.</text>
</comment>
<keyword evidence="1" id="KW-1133">Transmembrane helix</keyword>
<protein>
    <submittedName>
        <fullName evidence="2">Uncharacterized protein</fullName>
    </submittedName>
</protein>
<keyword evidence="3" id="KW-1185">Reference proteome</keyword>
<evidence type="ECO:0000313" key="2">
    <source>
        <dbReference type="EMBL" id="PRQ02355.1"/>
    </source>
</evidence>
<feature type="transmembrane region" description="Helical" evidence="1">
    <location>
        <begin position="6"/>
        <end position="25"/>
    </location>
</feature>
<sequence>MSSASIVVLIGAALALIFAAALLLWRRRRGVPAVKRGTRRWTNERTMYAATYEQLGLTPPEPPPPTEDATACLGFEELGLDLAPPVDATTLVKMDTLLPAPPAEAPAPLMSSDLTFHFEVAVNAYAQWRRAMAGPRDLVAIAAGPERGWSDAMMMLVAQFTAADSAPLLACVRDPPSPEARVVAALALLEHRETETLTLLSELLPEADFERSEVLDALALWRGPTADATLRSAAIAQFSWRACAWARLLVRRGLDPGGELLTRYLDSLDPALVCAGFELLAVDPERQYRFSAIVARIHEADPRVHDAAITAGLRIDMDIAWAQCQDLAMAPDRPRLSELAASLATLEGQRRLIAWARDDAAPPHALWCAALTGRAEAIELALARLDTHPKLARACLTHLCANPDADLDWWQQASARFWTDGRWLAGGNFDAEGVRLGIAALGARHRAALARELGIRAPQLPALRLDGFAHELTTELDAAGLAAIDFERGFPWSST</sequence>
<dbReference type="Proteomes" id="UP000237968">
    <property type="component" value="Unassembled WGS sequence"/>
</dbReference>
<name>A0A2S9YB69_9BACT</name>
<dbReference type="RefSeq" id="WP_106391788.1">
    <property type="nucleotide sequence ID" value="NZ_PVNK01000121.1"/>
</dbReference>
<dbReference type="EMBL" id="PVNK01000121">
    <property type="protein sequence ID" value="PRQ02355.1"/>
    <property type="molecule type" value="Genomic_DNA"/>
</dbReference>
<keyword evidence="1" id="KW-0812">Transmembrane</keyword>
<proteinExistence type="predicted"/>